<keyword evidence="2" id="KW-0175">Coiled coil</keyword>
<keyword evidence="1" id="KW-0677">Repeat</keyword>
<dbReference type="InterPro" id="IPR036638">
    <property type="entry name" value="HLH_DNA-bd_sf"/>
</dbReference>
<dbReference type="AlphaFoldDB" id="A0A9N9Z7P1"/>
<dbReference type="PANTHER" id="PTHR10039">
    <property type="entry name" value="AMELOGENIN"/>
    <property type="match status" value="1"/>
</dbReference>
<feature type="coiled-coil region" evidence="2">
    <location>
        <begin position="973"/>
        <end position="1000"/>
    </location>
</feature>
<proteinExistence type="predicted"/>
<dbReference type="PROSITE" id="PS50888">
    <property type="entry name" value="BHLH"/>
    <property type="match status" value="1"/>
</dbReference>
<feature type="compositionally biased region" description="Low complexity" evidence="3">
    <location>
        <begin position="1221"/>
        <end position="1237"/>
    </location>
</feature>
<evidence type="ECO:0000256" key="1">
    <source>
        <dbReference type="ARBA" id="ARBA00022737"/>
    </source>
</evidence>
<dbReference type="SMART" id="SM00353">
    <property type="entry name" value="HLH"/>
    <property type="match status" value="1"/>
</dbReference>
<accession>A0A9N9Z7P1</accession>
<dbReference type="InterPro" id="IPR056884">
    <property type="entry name" value="NPHP3-like_N"/>
</dbReference>
<comment type="caution">
    <text evidence="5">The sequence shown here is derived from an EMBL/GenBank/DDBJ whole genome shotgun (WGS) entry which is preliminary data.</text>
</comment>
<dbReference type="InterPro" id="IPR011598">
    <property type="entry name" value="bHLH_dom"/>
</dbReference>
<name>A0A9N9Z7P1_9HYPO</name>
<evidence type="ECO:0000259" key="4">
    <source>
        <dbReference type="PROSITE" id="PS50888"/>
    </source>
</evidence>
<protein>
    <recommendedName>
        <fullName evidence="4">BHLH domain-containing protein</fullName>
    </recommendedName>
</protein>
<sequence length="1237" mass="139192">MPAHILDTGISVAYEPERCSPLVDIVVVHGLHGHPYKTWIYKKDPHDQEDVLEEDEDNQRKKQKISHRVIPLFRGSKSENTHIARQSSETHALETHVHAQGSQNGESSCVFWPRDLLPSGCPKARVLVFGYDSKVTKYTSGATNQNSLHSHSKDLLFALMRERPAGRRLIFVAHSLGGIVVKEMLAISSSWPTSEYKDVVRSTSAVVFLGTPHRGSPDLASFGEWARSFISAFRIQTTSDILDALGMKNTDLERAQEAFSAVWQRYDFRIKTFQEGLGLRGINLGVLGNKVVPDSSSLIGDYRECAETLQANHKNMCRFFGHDDPNYRKVGGEICSIYRSIVDFDSRNFGRSELMEIYPKANMPTQSSIPKVSGHWPDEQLTGTDKKLLEDLWFPGIDFRYQTVESPAEDTCDWLFYNETYRNWFQNRDQDVYQGLLFLKGKPGAGKSVLMKEAFRRSSKERSVLGSNCATAAFFFDDKGTMLQKTPAGLYRSLLCQLFPRLRRGFRDVSDVWAHRGSGEDASEQKPYQWSTRQLQGIFMSVFDTGIPFDITIFIDALDECHVDWMRSQASFWRLATREARKKGSRLNVCLSIRQYPVIGLDNCAEVIVEHHNDPDIATYVKQKLPCVSERQEGKWEEIRRTIIRKSTGVFLWVVLVVENALRMRDEGEHPRHILSQLELVPESLSSLFSQLLGGSTTASNALAIKLFRWAILAVKPLRLREWHHILAFSKQPGLSSLNEWRESDSFTEDDDQLERQIKAISKGLIEVTGRPIASQGDNADSSSMRAGAGSLDLDTGETRVVQVIHQSVREFFENGDGFPILHQGARWSSPYDVLSHQHMAEGHLYIMNSALDYIGIRELDALVEARRRAAERVARAEPYLRSTALKTHMGLSDGVEPSWSKVAQTPERAISAMPRYRIGIGAKIDALRAVVPSLNMPYFTMEHDDDRMSVDNSADTTTGEAGQPKPSKAKILDGALEHIQRLEESIAGLERGNKEMNKRLIAFETLANVTGGPLLVEPGQATDKEEEAVRRENLLTWQDCDDDGSLKRKHAERGLPSRTTQKLPLSEMVGSSQVADGTIDIPQWISASKRDLDRGLDDAVENGSIKTSASVHTQTLDDHPALLLYVTSEFFTHAHLAQKYDANPIRIVRRLYLDGGWDRMRILREDKDASQSPIEGLYTWVRAMEDMGIVPKEGQSPEIKKPEVKRRGSRTLPEIKRRGSVASFSSAGSFDSASGR</sequence>
<evidence type="ECO:0000313" key="6">
    <source>
        <dbReference type="Proteomes" id="UP000775872"/>
    </source>
</evidence>
<dbReference type="InterPro" id="IPR029058">
    <property type="entry name" value="AB_hydrolase_fold"/>
</dbReference>
<dbReference type="SUPFAM" id="SSF53474">
    <property type="entry name" value="alpha/beta-Hydrolases"/>
    <property type="match status" value="1"/>
</dbReference>
<dbReference type="Gene3D" id="4.10.280.10">
    <property type="entry name" value="Helix-loop-helix DNA-binding domain"/>
    <property type="match status" value="1"/>
</dbReference>
<gene>
    <name evidence="5" type="ORF">CSOL1703_00002317</name>
</gene>
<dbReference type="GO" id="GO:0046983">
    <property type="term" value="F:protein dimerization activity"/>
    <property type="evidence" value="ECO:0007669"/>
    <property type="project" value="InterPro"/>
</dbReference>
<keyword evidence="6" id="KW-1185">Reference proteome</keyword>
<dbReference type="EMBL" id="CABFOC020000035">
    <property type="protein sequence ID" value="CAH0050345.1"/>
    <property type="molecule type" value="Genomic_DNA"/>
</dbReference>
<reference evidence="5" key="1">
    <citation type="submission" date="2021-10" db="EMBL/GenBank/DDBJ databases">
        <authorList>
            <person name="Piombo E."/>
        </authorList>
    </citation>
    <scope>NUCLEOTIDE SEQUENCE</scope>
</reference>
<evidence type="ECO:0000256" key="2">
    <source>
        <dbReference type="SAM" id="Coils"/>
    </source>
</evidence>
<dbReference type="Pfam" id="PF24883">
    <property type="entry name" value="NPHP3_N"/>
    <property type="match status" value="1"/>
</dbReference>
<dbReference type="Gene3D" id="3.40.50.1820">
    <property type="entry name" value="alpha/beta hydrolase"/>
    <property type="match status" value="1"/>
</dbReference>
<dbReference type="SUPFAM" id="SSF47459">
    <property type="entry name" value="HLH, helix-loop-helix DNA-binding domain"/>
    <property type="match status" value="1"/>
</dbReference>
<organism evidence="5 6">
    <name type="scientific">Clonostachys solani</name>
    <dbReference type="NCBI Taxonomy" id="160281"/>
    <lineage>
        <taxon>Eukaryota</taxon>
        <taxon>Fungi</taxon>
        <taxon>Dikarya</taxon>
        <taxon>Ascomycota</taxon>
        <taxon>Pezizomycotina</taxon>
        <taxon>Sordariomycetes</taxon>
        <taxon>Hypocreomycetidae</taxon>
        <taxon>Hypocreales</taxon>
        <taxon>Bionectriaceae</taxon>
        <taxon>Clonostachys</taxon>
    </lineage>
</organism>
<evidence type="ECO:0000313" key="5">
    <source>
        <dbReference type="EMBL" id="CAH0050345.1"/>
    </source>
</evidence>
<feature type="domain" description="BHLH" evidence="4">
    <location>
        <begin position="905"/>
        <end position="983"/>
    </location>
</feature>
<dbReference type="PANTHER" id="PTHR10039:SF5">
    <property type="entry name" value="NACHT DOMAIN-CONTAINING PROTEIN"/>
    <property type="match status" value="1"/>
</dbReference>
<dbReference type="OrthoDB" id="7464126at2759"/>
<evidence type="ECO:0000256" key="3">
    <source>
        <dbReference type="SAM" id="MobiDB-lite"/>
    </source>
</evidence>
<dbReference type="Proteomes" id="UP000775872">
    <property type="component" value="Unassembled WGS sequence"/>
</dbReference>
<feature type="region of interest" description="Disordered" evidence="3">
    <location>
        <begin position="1192"/>
        <end position="1237"/>
    </location>
</feature>